<gene>
    <name evidence="1" type="ORF">ACFFVI_09145</name>
</gene>
<evidence type="ECO:0000313" key="1">
    <source>
        <dbReference type="EMBL" id="MFB9377136.1"/>
    </source>
</evidence>
<keyword evidence="2" id="KW-1185">Reference proteome</keyword>
<dbReference type="CDD" id="cd10787">
    <property type="entry name" value="LamB_YcsF_like"/>
    <property type="match status" value="1"/>
</dbReference>
<dbReference type="InterPro" id="IPR011330">
    <property type="entry name" value="Glyco_hydro/deAcase_b/a-brl"/>
</dbReference>
<evidence type="ECO:0000313" key="2">
    <source>
        <dbReference type="Proteomes" id="UP001589748"/>
    </source>
</evidence>
<dbReference type="Pfam" id="PF03746">
    <property type="entry name" value="LamB_YcsF"/>
    <property type="match status" value="1"/>
</dbReference>
<dbReference type="EMBL" id="JBHMDM010000004">
    <property type="protein sequence ID" value="MFB9377136.1"/>
    <property type="molecule type" value="Genomic_DNA"/>
</dbReference>
<dbReference type="RefSeq" id="WP_380135058.1">
    <property type="nucleotide sequence ID" value="NZ_JBHLUI010000003.1"/>
</dbReference>
<proteinExistence type="predicted"/>
<reference evidence="1 2" key="1">
    <citation type="submission" date="2024-09" db="EMBL/GenBank/DDBJ databases">
        <authorList>
            <person name="Sun Q."/>
            <person name="Mori K."/>
        </authorList>
    </citation>
    <scope>NUCLEOTIDE SEQUENCE [LARGE SCALE GENOMIC DNA]</scope>
    <source>
        <strain evidence="1 2">TISTR 1856</strain>
    </source>
</reference>
<organism evidence="1 2">
    <name type="scientific">Kineococcus gynurae</name>
    <dbReference type="NCBI Taxonomy" id="452979"/>
    <lineage>
        <taxon>Bacteria</taxon>
        <taxon>Bacillati</taxon>
        <taxon>Actinomycetota</taxon>
        <taxon>Actinomycetes</taxon>
        <taxon>Kineosporiales</taxon>
        <taxon>Kineosporiaceae</taxon>
        <taxon>Kineococcus</taxon>
    </lineage>
</organism>
<dbReference type="PANTHER" id="PTHR30292:SF0">
    <property type="entry name" value="5-OXOPROLINASE SUBUNIT A"/>
    <property type="match status" value="1"/>
</dbReference>
<accession>A0ABV5LSR6</accession>
<comment type="caution">
    <text evidence="1">The sequence shown here is derived from an EMBL/GenBank/DDBJ whole genome shotgun (WGS) entry which is preliminary data.</text>
</comment>
<dbReference type="NCBIfam" id="NF003816">
    <property type="entry name" value="PRK05406.1-5"/>
    <property type="match status" value="1"/>
</dbReference>
<protein>
    <submittedName>
        <fullName evidence="1">LamB/YcsF family protein</fullName>
    </submittedName>
</protein>
<dbReference type="PANTHER" id="PTHR30292">
    <property type="entry name" value="UNCHARACTERIZED PROTEIN YBGL-RELATED"/>
    <property type="match status" value="1"/>
</dbReference>
<dbReference type="Proteomes" id="UP001589748">
    <property type="component" value="Unassembled WGS sequence"/>
</dbReference>
<dbReference type="Gene3D" id="3.20.20.370">
    <property type="entry name" value="Glycoside hydrolase/deacetylase"/>
    <property type="match status" value="1"/>
</dbReference>
<sequence length="255" mass="26061">MPTLDLNADLGENSPELQVADDAALLRVVSSANVSCGFHAGTPEGIRSTVRAAVAGGVAVGAHPGYRDPENFGREVVDLPPATLQAHVEYQLGAVEALTRAAGGRVRYVKPHGALYTLMSVDTATAGVVVAAVRAVDPTLVLLGLAAGVALDVAERAGIATAAEAFVDRAYTPQGRLVPRSEPGAVLHDVDAVLARVLRHVETGRVRAVDGSDLGVRAESWCVHGDSPGAVAMATAVRAGLEAAGVRVASFVEGP</sequence>
<dbReference type="SUPFAM" id="SSF88713">
    <property type="entry name" value="Glycoside hydrolase/deacetylase"/>
    <property type="match status" value="1"/>
</dbReference>
<dbReference type="InterPro" id="IPR005501">
    <property type="entry name" value="LamB/YcsF/PxpA-like"/>
</dbReference>
<dbReference type="NCBIfam" id="NF003814">
    <property type="entry name" value="PRK05406.1-3"/>
    <property type="match status" value="1"/>
</dbReference>
<name>A0ABV5LSR6_9ACTN</name>